<organism evidence="1 2">
    <name type="scientific">Desulfurispira natronophila</name>
    <dbReference type="NCBI Taxonomy" id="682562"/>
    <lineage>
        <taxon>Bacteria</taxon>
        <taxon>Pseudomonadati</taxon>
        <taxon>Chrysiogenota</taxon>
        <taxon>Chrysiogenia</taxon>
        <taxon>Chrysiogenales</taxon>
        <taxon>Chrysiogenaceae</taxon>
        <taxon>Desulfurispira</taxon>
    </lineage>
</organism>
<evidence type="ECO:0000313" key="1">
    <source>
        <dbReference type="EMBL" id="MBB5021536.1"/>
    </source>
</evidence>
<accession>A0A7W7Y3Q1</accession>
<reference evidence="1 2" key="1">
    <citation type="submission" date="2020-08" db="EMBL/GenBank/DDBJ databases">
        <title>Genomic Encyclopedia of Type Strains, Phase IV (KMG-IV): sequencing the most valuable type-strain genomes for metagenomic binning, comparative biology and taxonomic classification.</title>
        <authorList>
            <person name="Goeker M."/>
        </authorList>
    </citation>
    <scope>NUCLEOTIDE SEQUENCE [LARGE SCALE GENOMIC DNA]</scope>
    <source>
        <strain evidence="1 2">DSM 22071</strain>
    </source>
</reference>
<dbReference type="Pfam" id="PF06228">
    <property type="entry name" value="ChuX_HutX"/>
    <property type="match status" value="1"/>
</dbReference>
<keyword evidence="2" id="KW-1185">Reference proteome</keyword>
<dbReference type="Gene3D" id="3.40.1570.10">
    <property type="entry name" value="HemS/ChuS/ChuX like domains"/>
    <property type="match status" value="1"/>
</dbReference>
<sequence>MSMTSKPEALQDEIRALVEKNPSTTLSKLAHDHGLEEGQIMPLLSPEMAVAVPADHFMDLWKEISQWKRITFIAINDGMVVEVKGTLPQGSSGHGMFNLHEADNPIGGHIFINKLGSIWLLSKPHFGVESHSVHYFTREGKPMFAIYVGRDTETRQLLEEVKNDFLTLKAKYGDHS</sequence>
<comment type="caution">
    <text evidence="1">The sequence shown here is derived from an EMBL/GenBank/DDBJ whole genome shotgun (WGS) entry which is preliminary data.</text>
</comment>
<dbReference type="NCBIfam" id="TIGR04108">
    <property type="entry name" value="HutX"/>
    <property type="match status" value="1"/>
</dbReference>
<dbReference type="EMBL" id="JACHID010000004">
    <property type="protein sequence ID" value="MBB5021536.1"/>
    <property type="molecule type" value="Genomic_DNA"/>
</dbReference>
<dbReference type="AlphaFoldDB" id="A0A7W7Y3Q1"/>
<proteinExistence type="predicted"/>
<dbReference type="CDD" id="cd16829">
    <property type="entry name" value="ChuX_HutX-like"/>
    <property type="match status" value="1"/>
</dbReference>
<dbReference type="RefSeq" id="WP_183730415.1">
    <property type="nucleotide sequence ID" value="NZ_JACHID010000004.1"/>
</dbReference>
<dbReference type="SUPFAM" id="SSF144064">
    <property type="entry name" value="Heme iron utilization protein-like"/>
    <property type="match status" value="1"/>
</dbReference>
<protein>
    <recommendedName>
        <fullName evidence="3">Heme utilization cystosolic carrier protein HutX</fullName>
    </recommendedName>
</protein>
<evidence type="ECO:0000313" key="2">
    <source>
        <dbReference type="Proteomes" id="UP000528322"/>
    </source>
</evidence>
<dbReference type="Proteomes" id="UP000528322">
    <property type="component" value="Unassembled WGS sequence"/>
</dbReference>
<dbReference type="InterPro" id="IPR053733">
    <property type="entry name" value="Heme_Transport_Util_sf"/>
</dbReference>
<gene>
    <name evidence="1" type="ORF">HNR37_000848</name>
</gene>
<evidence type="ECO:0008006" key="3">
    <source>
        <dbReference type="Google" id="ProtNLM"/>
    </source>
</evidence>
<dbReference type="InterPro" id="IPR010413">
    <property type="entry name" value="HutX-like"/>
</dbReference>
<name>A0A7W7Y3Q1_9BACT</name>